<dbReference type="RefSeq" id="WP_340335143.1">
    <property type="nucleotide sequence ID" value="NZ_JBBKZS010000003.1"/>
</dbReference>
<dbReference type="SUPFAM" id="SSF52540">
    <property type="entry name" value="P-loop containing nucleoside triphosphate hydrolases"/>
    <property type="match status" value="1"/>
</dbReference>
<dbReference type="PIRSF" id="PIRSF029347">
    <property type="entry name" value="RecF"/>
    <property type="match status" value="1"/>
</dbReference>
<dbReference type="InterPro" id="IPR014555">
    <property type="entry name" value="RecF-like"/>
</dbReference>
<keyword evidence="3" id="KW-1185">Reference proteome</keyword>
<feature type="domain" description="ATPase AAA-type core" evidence="1">
    <location>
        <begin position="25"/>
        <end position="341"/>
    </location>
</feature>
<dbReference type="EMBL" id="JBBKZS010000003">
    <property type="protein sequence ID" value="MEJ8855071.1"/>
    <property type="molecule type" value="Genomic_DNA"/>
</dbReference>
<evidence type="ECO:0000259" key="1">
    <source>
        <dbReference type="Pfam" id="PF13304"/>
    </source>
</evidence>
<dbReference type="Proteomes" id="UP001367030">
    <property type="component" value="Unassembled WGS sequence"/>
</dbReference>
<dbReference type="PANTHER" id="PTHR40396">
    <property type="entry name" value="ATPASE-LIKE PROTEIN"/>
    <property type="match status" value="1"/>
</dbReference>
<accession>A0ABU8X5H9</accession>
<reference evidence="2 3" key="1">
    <citation type="submission" date="2024-03" db="EMBL/GenBank/DDBJ databases">
        <title>Novel species of the genus Variovorax.</title>
        <authorList>
            <person name="Liu Q."/>
            <person name="Xin Y.-H."/>
        </authorList>
    </citation>
    <scope>NUCLEOTIDE SEQUENCE [LARGE SCALE GENOMIC DNA]</scope>
    <source>
        <strain evidence="2 3">KACC 18901</strain>
    </source>
</reference>
<dbReference type="InterPro" id="IPR003959">
    <property type="entry name" value="ATPase_AAA_core"/>
</dbReference>
<dbReference type="InterPro" id="IPR027417">
    <property type="entry name" value="P-loop_NTPase"/>
</dbReference>
<proteinExistence type="predicted"/>
<dbReference type="Pfam" id="PF13304">
    <property type="entry name" value="AAA_21"/>
    <property type="match status" value="1"/>
</dbReference>
<name>A0ABU8X5H9_9BURK</name>
<sequence>MKIESIRLKNFKVFRDVHLKDIPPFLVVVGANGAGKSTLFDVFGFLHDCLKGNVRQALDSRGRFQEVKSRGSNDDAILIEIQYRMPITGVERLVTYSLEIAERNGVPFVKREILRYKRGRYGSPFRFLDFSNGEGYAITNEEDFKKSDEDLEREYQKVTPDTLAIKGLGQFERFKAANAFRQLIESWHVSDFHINAARGRKEAAGDSEHLSETGDNLPRVAQYLFEQHPSTFQTILDTMAHRVPGIAKVEPVLMEDGYLTLRFQDGSFKTPFLDRYVSDGTIKMFAYLVLLHDPGPHPLLCVEEPENQLYPKLMAELAEEFRMYAMRGGQVLVSTHSPDFLNAAELDEVCWLVKREGGTDIRRARDDPQLAEYMADGDKMGYLWKQGFFEGADPE</sequence>
<evidence type="ECO:0000313" key="3">
    <source>
        <dbReference type="Proteomes" id="UP001367030"/>
    </source>
</evidence>
<organism evidence="2 3">
    <name type="scientific">Variovorax robiniae</name>
    <dbReference type="NCBI Taxonomy" id="1836199"/>
    <lineage>
        <taxon>Bacteria</taxon>
        <taxon>Pseudomonadati</taxon>
        <taxon>Pseudomonadota</taxon>
        <taxon>Betaproteobacteria</taxon>
        <taxon>Burkholderiales</taxon>
        <taxon>Comamonadaceae</taxon>
        <taxon>Variovorax</taxon>
    </lineage>
</organism>
<dbReference type="Gene3D" id="3.40.50.300">
    <property type="entry name" value="P-loop containing nucleotide triphosphate hydrolases"/>
    <property type="match status" value="1"/>
</dbReference>
<comment type="caution">
    <text evidence="2">The sequence shown here is derived from an EMBL/GenBank/DDBJ whole genome shotgun (WGS) entry which is preliminary data.</text>
</comment>
<gene>
    <name evidence="2" type="ORF">WKW79_10860</name>
</gene>
<evidence type="ECO:0000313" key="2">
    <source>
        <dbReference type="EMBL" id="MEJ8855071.1"/>
    </source>
</evidence>
<dbReference type="PANTHER" id="PTHR40396:SF1">
    <property type="entry name" value="ATPASE AAA-TYPE CORE DOMAIN-CONTAINING PROTEIN"/>
    <property type="match status" value="1"/>
</dbReference>
<protein>
    <submittedName>
        <fullName evidence="2">AAA family ATPase</fullName>
    </submittedName>
</protein>